<reference evidence="2 3" key="1">
    <citation type="journal article" date="2007" name="Nature">
        <title>Evolution of genes and genomes on the Drosophila phylogeny.</title>
        <authorList>
            <consortium name="Drosophila 12 Genomes Consortium"/>
            <person name="Clark A.G."/>
            <person name="Eisen M.B."/>
            <person name="Smith D.R."/>
            <person name="Bergman C.M."/>
            <person name="Oliver B."/>
            <person name="Markow T.A."/>
            <person name="Kaufman T.C."/>
            <person name="Kellis M."/>
            <person name="Gelbart W."/>
            <person name="Iyer V.N."/>
            <person name="Pollard D.A."/>
            <person name="Sackton T.B."/>
            <person name="Larracuente A.M."/>
            <person name="Singh N.D."/>
            <person name="Abad J.P."/>
            <person name="Abt D.N."/>
            <person name="Adryan B."/>
            <person name="Aguade M."/>
            <person name="Akashi H."/>
            <person name="Anderson W.W."/>
            <person name="Aquadro C.F."/>
            <person name="Ardell D.H."/>
            <person name="Arguello R."/>
            <person name="Artieri C.G."/>
            <person name="Barbash D.A."/>
            <person name="Barker D."/>
            <person name="Barsanti P."/>
            <person name="Batterham P."/>
            <person name="Batzoglou S."/>
            <person name="Begun D."/>
            <person name="Bhutkar A."/>
            <person name="Blanco E."/>
            <person name="Bosak S.A."/>
            <person name="Bradley R.K."/>
            <person name="Brand A.D."/>
            <person name="Brent M.R."/>
            <person name="Brooks A.N."/>
            <person name="Brown R.H."/>
            <person name="Butlin R.K."/>
            <person name="Caggese C."/>
            <person name="Calvi B.R."/>
            <person name="Bernardo de Carvalho A."/>
            <person name="Caspi A."/>
            <person name="Castrezana S."/>
            <person name="Celniker S.E."/>
            <person name="Chang J.L."/>
            <person name="Chapple C."/>
            <person name="Chatterji S."/>
            <person name="Chinwalla A."/>
            <person name="Civetta A."/>
            <person name="Clifton S.W."/>
            <person name="Comeron J.M."/>
            <person name="Costello J.C."/>
            <person name="Coyne J.A."/>
            <person name="Daub J."/>
            <person name="David R.G."/>
            <person name="Delcher A.L."/>
            <person name="Delehaunty K."/>
            <person name="Do C.B."/>
            <person name="Ebling H."/>
            <person name="Edwards K."/>
            <person name="Eickbush T."/>
            <person name="Evans J.D."/>
            <person name="Filipski A."/>
            <person name="Findeiss S."/>
            <person name="Freyhult E."/>
            <person name="Fulton L."/>
            <person name="Fulton R."/>
            <person name="Garcia A.C."/>
            <person name="Gardiner A."/>
            <person name="Garfield D.A."/>
            <person name="Garvin B.E."/>
            <person name="Gibson G."/>
            <person name="Gilbert D."/>
            <person name="Gnerre S."/>
            <person name="Godfrey J."/>
            <person name="Good R."/>
            <person name="Gotea V."/>
            <person name="Gravely B."/>
            <person name="Greenberg A.J."/>
            <person name="Griffiths-Jones S."/>
            <person name="Gross S."/>
            <person name="Guigo R."/>
            <person name="Gustafson E.A."/>
            <person name="Haerty W."/>
            <person name="Hahn M.W."/>
            <person name="Halligan D.L."/>
            <person name="Halpern A.L."/>
            <person name="Halter G.M."/>
            <person name="Han M.V."/>
            <person name="Heger A."/>
            <person name="Hillier L."/>
            <person name="Hinrichs A.S."/>
            <person name="Holmes I."/>
            <person name="Hoskins R.A."/>
            <person name="Hubisz M.J."/>
            <person name="Hultmark D."/>
            <person name="Huntley M.A."/>
            <person name="Jaffe D.B."/>
            <person name="Jagadeeshan S."/>
            <person name="Jeck W.R."/>
            <person name="Johnson J."/>
            <person name="Jones C.D."/>
            <person name="Jordan W.C."/>
            <person name="Karpen G.H."/>
            <person name="Kataoka E."/>
            <person name="Keightley P.D."/>
            <person name="Kheradpour P."/>
            <person name="Kirkness E.F."/>
            <person name="Koerich L.B."/>
            <person name="Kristiansen K."/>
            <person name="Kudrna D."/>
            <person name="Kulathinal R.J."/>
            <person name="Kumar S."/>
            <person name="Kwok R."/>
            <person name="Lander E."/>
            <person name="Langley C.H."/>
            <person name="Lapoint R."/>
            <person name="Lazzaro B.P."/>
            <person name="Lee S.J."/>
            <person name="Levesque L."/>
            <person name="Li R."/>
            <person name="Lin C.F."/>
            <person name="Lin M.F."/>
            <person name="Lindblad-Toh K."/>
            <person name="Llopart A."/>
            <person name="Long M."/>
            <person name="Low L."/>
            <person name="Lozovsky E."/>
            <person name="Lu J."/>
            <person name="Luo M."/>
            <person name="Machado C.A."/>
            <person name="Makalowski W."/>
            <person name="Marzo M."/>
            <person name="Matsuda M."/>
            <person name="Matzkin L."/>
            <person name="McAllister B."/>
            <person name="McBride C.S."/>
            <person name="McKernan B."/>
            <person name="McKernan K."/>
            <person name="Mendez-Lago M."/>
            <person name="Minx P."/>
            <person name="Mollenhauer M.U."/>
            <person name="Montooth K."/>
            <person name="Mount S.M."/>
            <person name="Mu X."/>
            <person name="Myers E."/>
            <person name="Negre B."/>
            <person name="Newfeld S."/>
            <person name="Nielsen R."/>
            <person name="Noor M.A."/>
            <person name="O'Grady P."/>
            <person name="Pachter L."/>
            <person name="Papaceit M."/>
            <person name="Parisi M.J."/>
            <person name="Parisi M."/>
            <person name="Parts L."/>
            <person name="Pedersen J.S."/>
            <person name="Pesole G."/>
            <person name="Phillippy A.M."/>
            <person name="Ponting C.P."/>
            <person name="Pop M."/>
            <person name="Porcelli D."/>
            <person name="Powell J.R."/>
            <person name="Prohaska S."/>
            <person name="Pruitt K."/>
            <person name="Puig M."/>
            <person name="Quesneville H."/>
            <person name="Ram K.R."/>
            <person name="Rand D."/>
            <person name="Rasmussen M.D."/>
            <person name="Reed L.K."/>
            <person name="Reenan R."/>
            <person name="Reily A."/>
            <person name="Remington K.A."/>
            <person name="Rieger T.T."/>
            <person name="Ritchie M.G."/>
            <person name="Robin C."/>
            <person name="Rogers Y.H."/>
            <person name="Rohde C."/>
            <person name="Rozas J."/>
            <person name="Rubenfield M.J."/>
            <person name="Ruiz A."/>
            <person name="Russo S."/>
            <person name="Salzberg S.L."/>
            <person name="Sanchez-Gracia A."/>
            <person name="Saranga D.J."/>
            <person name="Sato H."/>
            <person name="Schaeffer S.W."/>
            <person name="Schatz M.C."/>
            <person name="Schlenke T."/>
            <person name="Schwartz R."/>
            <person name="Segarra C."/>
            <person name="Singh R.S."/>
            <person name="Sirot L."/>
            <person name="Sirota M."/>
            <person name="Sisneros N.B."/>
            <person name="Smith C.D."/>
            <person name="Smith T.F."/>
            <person name="Spieth J."/>
            <person name="Stage D.E."/>
            <person name="Stark A."/>
            <person name="Stephan W."/>
            <person name="Strausberg R.L."/>
            <person name="Strempel S."/>
            <person name="Sturgill D."/>
            <person name="Sutton G."/>
            <person name="Sutton G.G."/>
            <person name="Tao W."/>
            <person name="Teichmann S."/>
            <person name="Tobari Y.N."/>
            <person name="Tomimura Y."/>
            <person name="Tsolas J.M."/>
            <person name="Valente V.L."/>
            <person name="Venter E."/>
            <person name="Venter J.C."/>
            <person name="Vicario S."/>
            <person name="Vieira F.G."/>
            <person name="Vilella A.J."/>
            <person name="Villasante A."/>
            <person name="Walenz B."/>
            <person name="Wang J."/>
            <person name="Wasserman M."/>
            <person name="Watts T."/>
            <person name="Wilson D."/>
            <person name="Wilson R.K."/>
            <person name="Wing R.A."/>
            <person name="Wolfner M.F."/>
            <person name="Wong A."/>
            <person name="Wong G.K."/>
            <person name="Wu C.I."/>
            <person name="Wu G."/>
            <person name="Yamamoto D."/>
            <person name="Yang H.P."/>
            <person name="Yang S.P."/>
            <person name="Yorke J.A."/>
            <person name="Yoshida K."/>
            <person name="Zdobnov E."/>
            <person name="Zhang P."/>
            <person name="Zhang Y."/>
            <person name="Zimin A.V."/>
            <person name="Baldwin J."/>
            <person name="Abdouelleil A."/>
            <person name="Abdulkadir J."/>
            <person name="Abebe A."/>
            <person name="Abera B."/>
            <person name="Abreu J."/>
            <person name="Acer S.C."/>
            <person name="Aftuck L."/>
            <person name="Alexander A."/>
            <person name="An P."/>
            <person name="Anderson E."/>
            <person name="Anderson S."/>
            <person name="Arachi H."/>
            <person name="Azer M."/>
            <person name="Bachantsang P."/>
            <person name="Barry A."/>
            <person name="Bayul T."/>
            <person name="Berlin A."/>
            <person name="Bessette D."/>
            <person name="Bloom T."/>
            <person name="Blye J."/>
            <person name="Boguslavskiy L."/>
            <person name="Bonnet C."/>
            <person name="Boukhgalter B."/>
            <person name="Bourzgui I."/>
            <person name="Brown A."/>
            <person name="Cahill P."/>
            <person name="Channer S."/>
            <person name="Cheshatsang Y."/>
            <person name="Chuda L."/>
            <person name="Citroen M."/>
            <person name="Collymore A."/>
            <person name="Cooke P."/>
            <person name="Costello M."/>
            <person name="D'Aco K."/>
            <person name="Daza R."/>
            <person name="De Haan G."/>
            <person name="DeGray S."/>
            <person name="DeMaso C."/>
            <person name="Dhargay N."/>
            <person name="Dooley K."/>
            <person name="Dooley E."/>
            <person name="Doricent M."/>
            <person name="Dorje P."/>
            <person name="Dorjee K."/>
            <person name="Dupes A."/>
            <person name="Elong R."/>
            <person name="Falk J."/>
            <person name="Farina A."/>
            <person name="Faro S."/>
            <person name="Ferguson D."/>
            <person name="Fisher S."/>
            <person name="Foley C.D."/>
            <person name="Franke A."/>
            <person name="Friedrich D."/>
            <person name="Gadbois L."/>
            <person name="Gearin G."/>
            <person name="Gearin C.R."/>
            <person name="Giannoukos G."/>
            <person name="Goode T."/>
            <person name="Graham J."/>
            <person name="Grandbois E."/>
            <person name="Grewal S."/>
            <person name="Gyaltsen K."/>
            <person name="Hafez N."/>
            <person name="Hagos B."/>
            <person name="Hall J."/>
            <person name="Henson C."/>
            <person name="Hollinger A."/>
            <person name="Honan T."/>
            <person name="Huard M.D."/>
            <person name="Hughes L."/>
            <person name="Hurhula B."/>
            <person name="Husby M.E."/>
            <person name="Kamat A."/>
            <person name="Kanga B."/>
            <person name="Kashin S."/>
            <person name="Khazanovich D."/>
            <person name="Kisner P."/>
            <person name="Lance K."/>
            <person name="Lara M."/>
            <person name="Lee W."/>
            <person name="Lennon N."/>
            <person name="Letendre F."/>
            <person name="LeVine R."/>
            <person name="Lipovsky A."/>
            <person name="Liu X."/>
            <person name="Liu J."/>
            <person name="Liu S."/>
            <person name="Lokyitsang T."/>
            <person name="Lokyitsang Y."/>
            <person name="Lubonja R."/>
            <person name="Lui A."/>
            <person name="MacDonald P."/>
            <person name="Magnisalis V."/>
            <person name="Maru K."/>
            <person name="Matthews C."/>
            <person name="McCusker W."/>
            <person name="McDonough S."/>
            <person name="Mehta T."/>
            <person name="Meldrim J."/>
            <person name="Meneus L."/>
            <person name="Mihai O."/>
            <person name="Mihalev A."/>
            <person name="Mihova T."/>
            <person name="Mittelman R."/>
            <person name="Mlenga V."/>
            <person name="Montmayeur A."/>
            <person name="Mulrain L."/>
            <person name="Navidi A."/>
            <person name="Naylor J."/>
            <person name="Negash T."/>
            <person name="Nguyen T."/>
            <person name="Nguyen N."/>
            <person name="Nicol R."/>
            <person name="Norbu C."/>
            <person name="Norbu N."/>
            <person name="Novod N."/>
            <person name="O'Neill B."/>
            <person name="Osman S."/>
            <person name="Markiewicz E."/>
            <person name="Oyono O.L."/>
            <person name="Patti C."/>
            <person name="Phunkhang P."/>
            <person name="Pierre F."/>
            <person name="Priest M."/>
            <person name="Raghuraman S."/>
            <person name="Rege F."/>
            <person name="Reyes R."/>
            <person name="Rise C."/>
            <person name="Rogov P."/>
            <person name="Ross K."/>
            <person name="Ryan E."/>
            <person name="Settipalli S."/>
            <person name="Shea T."/>
            <person name="Sherpa N."/>
            <person name="Shi L."/>
            <person name="Shih D."/>
            <person name="Sparrow T."/>
            <person name="Spaulding J."/>
            <person name="Stalker J."/>
            <person name="Stange-Thomann N."/>
            <person name="Stavropoulos S."/>
            <person name="Stone C."/>
            <person name="Strader C."/>
            <person name="Tesfaye S."/>
            <person name="Thomson T."/>
            <person name="Thoulutsang Y."/>
            <person name="Thoulutsang D."/>
            <person name="Topham K."/>
            <person name="Topping I."/>
            <person name="Tsamla T."/>
            <person name="Vassiliev H."/>
            <person name="Vo A."/>
            <person name="Wangchuk T."/>
            <person name="Wangdi T."/>
            <person name="Weiand M."/>
            <person name="Wilkinson J."/>
            <person name="Wilson A."/>
            <person name="Yadav S."/>
            <person name="Young G."/>
            <person name="Yu Q."/>
            <person name="Zembek L."/>
            <person name="Zhong D."/>
            <person name="Zimmer A."/>
            <person name="Zwirko Z."/>
            <person name="Jaffe D.B."/>
            <person name="Alvarez P."/>
            <person name="Brockman W."/>
            <person name="Butler J."/>
            <person name="Chin C."/>
            <person name="Gnerre S."/>
            <person name="Grabherr M."/>
            <person name="Kleber M."/>
            <person name="Mauceli E."/>
            <person name="MacCallum I."/>
        </authorList>
    </citation>
    <scope>NUCLEOTIDE SEQUENCE [LARGE SCALE GENOMIC DNA]</scope>
    <source>
        <strain evidence="3">Tai18E2 / Tucson 14021-0261.01</strain>
    </source>
</reference>
<gene>
    <name evidence="2" type="primary">Dyak\GE19514</name>
    <name evidence="2" type="synonym">dyak_GLEANR_3373</name>
    <name evidence="2" type="synonym">GE19514</name>
    <name evidence="2" type="ORF">Dyak_GE19514</name>
</gene>
<dbReference type="AlphaFoldDB" id="A0A0R1E4A0"/>
<name>A0A0R1E4A0_DROYA</name>
<accession>A0A0R1E4A0</accession>
<dbReference type="EMBL" id="CM000159">
    <property type="protein sequence ID" value="KRK02474.1"/>
    <property type="molecule type" value="Genomic_DNA"/>
</dbReference>
<evidence type="ECO:0000313" key="3">
    <source>
        <dbReference type="Proteomes" id="UP000002282"/>
    </source>
</evidence>
<evidence type="ECO:0000256" key="1">
    <source>
        <dbReference type="SAM" id="MobiDB-lite"/>
    </source>
</evidence>
<organism evidence="2 3">
    <name type="scientific">Drosophila yakuba</name>
    <name type="common">Fruit fly</name>
    <dbReference type="NCBI Taxonomy" id="7245"/>
    <lineage>
        <taxon>Eukaryota</taxon>
        <taxon>Metazoa</taxon>
        <taxon>Ecdysozoa</taxon>
        <taxon>Arthropoda</taxon>
        <taxon>Hexapoda</taxon>
        <taxon>Insecta</taxon>
        <taxon>Pterygota</taxon>
        <taxon>Neoptera</taxon>
        <taxon>Endopterygota</taxon>
        <taxon>Diptera</taxon>
        <taxon>Brachycera</taxon>
        <taxon>Muscomorpha</taxon>
        <taxon>Ephydroidea</taxon>
        <taxon>Drosophilidae</taxon>
        <taxon>Drosophila</taxon>
        <taxon>Sophophora</taxon>
    </lineage>
</organism>
<keyword evidence="3" id="KW-1185">Reference proteome</keyword>
<feature type="region of interest" description="Disordered" evidence="1">
    <location>
        <begin position="73"/>
        <end position="98"/>
    </location>
</feature>
<proteinExistence type="predicted"/>
<evidence type="ECO:0000313" key="2">
    <source>
        <dbReference type="EMBL" id="KRK02474.1"/>
    </source>
</evidence>
<protein>
    <submittedName>
        <fullName evidence="2">Uncharacterized protein</fullName>
    </submittedName>
</protein>
<reference evidence="2 3" key="2">
    <citation type="journal article" date="2007" name="PLoS Biol.">
        <title>Principles of genome evolution in the Drosophila melanogaster species group.</title>
        <authorList>
            <person name="Ranz J.M."/>
            <person name="Maurin D."/>
            <person name="Chan Y.S."/>
            <person name="von Grotthuss M."/>
            <person name="Hillier L.W."/>
            <person name="Roote J."/>
            <person name="Ashburner M."/>
            <person name="Bergman C.M."/>
        </authorList>
    </citation>
    <scope>NUCLEOTIDE SEQUENCE [LARGE SCALE GENOMIC DNA]</scope>
    <source>
        <strain evidence="3">Tai18E2 / Tucson 14021-0261.01</strain>
    </source>
</reference>
<dbReference type="KEGG" id="dya:Dyak_GE19514"/>
<dbReference type="Proteomes" id="UP000002282">
    <property type="component" value="Chromosome 3L"/>
</dbReference>
<sequence>MRAHYPPPNRYIRRTTDLRRAFSSASVWRKDLQEELAETDQRPRISGSGGTRGRVTRRLLSCHLGSPASIRTHRGAVRPWERVKTPRANQPSSRHEDCSHPEAIEHIAYLRIKTQLLYNSPVFASGTRVGFSPANANIECRVMV</sequence>